<dbReference type="EMBL" id="CAAALY010253077">
    <property type="protein sequence ID" value="VEL36753.1"/>
    <property type="molecule type" value="Genomic_DNA"/>
</dbReference>
<keyword evidence="3" id="KW-1185">Reference proteome</keyword>
<feature type="region of interest" description="Disordered" evidence="1">
    <location>
        <begin position="89"/>
        <end position="120"/>
    </location>
</feature>
<dbReference type="AlphaFoldDB" id="A0A448XHF4"/>
<evidence type="ECO:0000313" key="3">
    <source>
        <dbReference type="Proteomes" id="UP000784294"/>
    </source>
</evidence>
<reference evidence="2" key="1">
    <citation type="submission" date="2018-11" db="EMBL/GenBank/DDBJ databases">
        <authorList>
            <consortium name="Pathogen Informatics"/>
        </authorList>
    </citation>
    <scope>NUCLEOTIDE SEQUENCE</scope>
</reference>
<gene>
    <name evidence="2" type="ORF">PXEA_LOCUS30193</name>
</gene>
<dbReference type="Proteomes" id="UP000784294">
    <property type="component" value="Unassembled WGS sequence"/>
</dbReference>
<evidence type="ECO:0000256" key="1">
    <source>
        <dbReference type="SAM" id="MobiDB-lite"/>
    </source>
</evidence>
<sequence length="120" mass="13624">MVSFTFGLRHALFRLHLPVRRISWLEAIRELVSLGCRLVGESGRPRKRQWASSSDRARPIRQGLLQMVSPVASFQFVWTDAHSIPFDAGAQSHPHQRGSRTTVACTTGTSRQTWSRGLRR</sequence>
<feature type="compositionally biased region" description="Polar residues" evidence="1">
    <location>
        <begin position="99"/>
        <end position="120"/>
    </location>
</feature>
<proteinExistence type="predicted"/>
<protein>
    <submittedName>
        <fullName evidence="2">Uncharacterized protein</fullName>
    </submittedName>
</protein>
<comment type="caution">
    <text evidence="2">The sequence shown here is derived from an EMBL/GenBank/DDBJ whole genome shotgun (WGS) entry which is preliminary data.</text>
</comment>
<evidence type="ECO:0000313" key="2">
    <source>
        <dbReference type="EMBL" id="VEL36753.1"/>
    </source>
</evidence>
<organism evidence="2 3">
    <name type="scientific">Protopolystoma xenopodis</name>
    <dbReference type="NCBI Taxonomy" id="117903"/>
    <lineage>
        <taxon>Eukaryota</taxon>
        <taxon>Metazoa</taxon>
        <taxon>Spiralia</taxon>
        <taxon>Lophotrochozoa</taxon>
        <taxon>Platyhelminthes</taxon>
        <taxon>Monogenea</taxon>
        <taxon>Polyopisthocotylea</taxon>
        <taxon>Polystomatidea</taxon>
        <taxon>Polystomatidae</taxon>
        <taxon>Protopolystoma</taxon>
    </lineage>
</organism>
<accession>A0A448XHF4</accession>
<name>A0A448XHF4_9PLAT</name>